<protein>
    <submittedName>
        <fullName evidence="1">Uncharacterized protein</fullName>
    </submittedName>
</protein>
<dbReference type="EMBL" id="LJIG01002904">
    <property type="protein sequence ID" value="KRT84036.1"/>
    <property type="molecule type" value="Genomic_DNA"/>
</dbReference>
<gene>
    <name evidence="1" type="ORF">AMK59_2367</name>
</gene>
<accession>A0A0T6B9L2</accession>
<evidence type="ECO:0000313" key="1">
    <source>
        <dbReference type="EMBL" id="KRT84036.1"/>
    </source>
</evidence>
<organism evidence="1 2">
    <name type="scientific">Oryctes borbonicus</name>
    <dbReference type="NCBI Taxonomy" id="1629725"/>
    <lineage>
        <taxon>Eukaryota</taxon>
        <taxon>Metazoa</taxon>
        <taxon>Ecdysozoa</taxon>
        <taxon>Arthropoda</taxon>
        <taxon>Hexapoda</taxon>
        <taxon>Insecta</taxon>
        <taxon>Pterygota</taxon>
        <taxon>Neoptera</taxon>
        <taxon>Endopterygota</taxon>
        <taxon>Coleoptera</taxon>
        <taxon>Polyphaga</taxon>
        <taxon>Scarabaeiformia</taxon>
        <taxon>Scarabaeidae</taxon>
        <taxon>Dynastinae</taxon>
        <taxon>Oryctes</taxon>
    </lineage>
</organism>
<name>A0A0T6B9L2_9SCAR</name>
<keyword evidence="2" id="KW-1185">Reference proteome</keyword>
<dbReference type="AlphaFoldDB" id="A0A0T6B9L2"/>
<evidence type="ECO:0000313" key="2">
    <source>
        <dbReference type="Proteomes" id="UP000051574"/>
    </source>
</evidence>
<dbReference type="OrthoDB" id="6780803at2759"/>
<proteinExistence type="predicted"/>
<dbReference type="Proteomes" id="UP000051574">
    <property type="component" value="Unassembled WGS sequence"/>
</dbReference>
<comment type="caution">
    <text evidence="1">The sequence shown here is derived from an EMBL/GenBank/DDBJ whole genome shotgun (WGS) entry which is preliminary data.</text>
</comment>
<reference evidence="1 2" key="1">
    <citation type="submission" date="2015-09" db="EMBL/GenBank/DDBJ databases">
        <title>Draft genome of the scarab beetle Oryctes borbonicus.</title>
        <authorList>
            <person name="Meyer J.M."/>
            <person name="Markov G.V."/>
            <person name="Baskaran P."/>
            <person name="Herrmann M."/>
            <person name="Sommer R.J."/>
            <person name="Roedelsperger C."/>
        </authorList>
    </citation>
    <scope>NUCLEOTIDE SEQUENCE [LARGE SCALE GENOMIC DNA]</scope>
    <source>
        <strain evidence="1">OB123</strain>
        <tissue evidence="1">Whole animal</tissue>
    </source>
</reference>
<sequence length="182" mass="21520">MSNINKLIPERILKFVAKENGAKYPETFGNVDDDGVTLGDGSSTLYNRLYKRAFYLTRPHKRLQCAERFTPHRLFKKKEERFCRLFKLGARLYSISENTTAKDAVNTYLHAKRISTGLLELLKKIYTNQRAFLNNIANPPSVIEIKREWPIIFNELCIKWHFEKLTEKNLHWRIVFSQKQKK</sequence>